<feature type="region of interest" description="Disordered" evidence="1">
    <location>
        <begin position="690"/>
        <end position="728"/>
    </location>
</feature>
<feature type="region of interest" description="Disordered" evidence="1">
    <location>
        <begin position="877"/>
        <end position="930"/>
    </location>
</feature>
<dbReference type="PANTHER" id="PTHR45737">
    <property type="entry name" value="VON WILLEBRAND FACTOR A DOMAIN-CONTAINING PROTEIN 5A"/>
    <property type="match status" value="1"/>
</dbReference>
<dbReference type="PROSITE" id="PS51468">
    <property type="entry name" value="VIT"/>
    <property type="match status" value="1"/>
</dbReference>
<dbReference type="EMBL" id="KN824293">
    <property type="protein sequence ID" value="KIM28456.1"/>
    <property type="molecule type" value="Genomic_DNA"/>
</dbReference>
<dbReference type="InterPro" id="IPR002035">
    <property type="entry name" value="VWF_A"/>
</dbReference>
<evidence type="ECO:0000313" key="4">
    <source>
        <dbReference type="EMBL" id="KIM28456.1"/>
    </source>
</evidence>
<reference evidence="5" key="2">
    <citation type="submission" date="2015-01" db="EMBL/GenBank/DDBJ databases">
        <title>Evolutionary Origins and Diversification of the Mycorrhizal Mutualists.</title>
        <authorList>
            <consortium name="DOE Joint Genome Institute"/>
            <consortium name="Mycorrhizal Genomics Consortium"/>
            <person name="Kohler A."/>
            <person name="Kuo A."/>
            <person name="Nagy L.G."/>
            <person name="Floudas D."/>
            <person name="Copeland A."/>
            <person name="Barry K.W."/>
            <person name="Cichocki N."/>
            <person name="Veneault-Fourrey C."/>
            <person name="LaButti K."/>
            <person name="Lindquist E.A."/>
            <person name="Lipzen A."/>
            <person name="Lundell T."/>
            <person name="Morin E."/>
            <person name="Murat C."/>
            <person name="Riley R."/>
            <person name="Ohm R."/>
            <person name="Sun H."/>
            <person name="Tunlid A."/>
            <person name="Henrissat B."/>
            <person name="Grigoriev I.V."/>
            <person name="Hibbett D.S."/>
            <person name="Martin F."/>
        </authorList>
    </citation>
    <scope>NUCLEOTIDE SEQUENCE [LARGE SCALE GENOMIC DNA]</scope>
    <source>
        <strain evidence="5">MAFF 305830</strain>
    </source>
</reference>
<dbReference type="SMART" id="SM00609">
    <property type="entry name" value="VIT"/>
    <property type="match status" value="1"/>
</dbReference>
<organism evidence="4 5">
    <name type="scientific">Serendipita vermifera MAFF 305830</name>
    <dbReference type="NCBI Taxonomy" id="933852"/>
    <lineage>
        <taxon>Eukaryota</taxon>
        <taxon>Fungi</taxon>
        <taxon>Dikarya</taxon>
        <taxon>Basidiomycota</taxon>
        <taxon>Agaricomycotina</taxon>
        <taxon>Agaricomycetes</taxon>
        <taxon>Sebacinales</taxon>
        <taxon>Serendipitaceae</taxon>
        <taxon>Serendipita</taxon>
    </lineage>
</organism>
<protein>
    <recommendedName>
        <fullName evidence="6">VIT domain-containing protein</fullName>
    </recommendedName>
</protein>
<dbReference type="InterPro" id="IPR013694">
    <property type="entry name" value="VIT"/>
</dbReference>
<dbReference type="PANTHER" id="PTHR45737:SF6">
    <property type="entry name" value="VON WILLEBRAND FACTOR A DOMAIN-CONTAINING PROTEIN 5A"/>
    <property type="match status" value="1"/>
</dbReference>
<reference evidence="4 5" key="1">
    <citation type="submission" date="2014-04" db="EMBL/GenBank/DDBJ databases">
        <authorList>
            <consortium name="DOE Joint Genome Institute"/>
            <person name="Kuo A."/>
            <person name="Zuccaro A."/>
            <person name="Kohler A."/>
            <person name="Nagy L.G."/>
            <person name="Floudas D."/>
            <person name="Copeland A."/>
            <person name="Barry K.W."/>
            <person name="Cichocki N."/>
            <person name="Veneault-Fourrey C."/>
            <person name="LaButti K."/>
            <person name="Lindquist E.A."/>
            <person name="Lipzen A."/>
            <person name="Lundell T."/>
            <person name="Morin E."/>
            <person name="Murat C."/>
            <person name="Sun H."/>
            <person name="Tunlid A."/>
            <person name="Henrissat B."/>
            <person name="Grigoriev I.V."/>
            <person name="Hibbett D.S."/>
            <person name="Martin F."/>
            <person name="Nordberg H.P."/>
            <person name="Cantor M.N."/>
            <person name="Hua S.X."/>
        </authorList>
    </citation>
    <scope>NUCLEOTIDE SEQUENCE [LARGE SCALE GENOMIC DNA]</scope>
    <source>
        <strain evidence="4 5">MAFF 305830</strain>
    </source>
</reference>
<dbReference type="Gene3D" id="3.40.50.410">
    <property type="entry name" value="von Willebrand factor, type A domain"/>
    <property type="match status" value="1"/>
</dbReference>
<dbReference type="InterPro" id="IPR036465">
    <property type="entry name" value="vWFA_dom_sf"/>
</dbReference>
<feature type="region of interest" description="Disordered" evidence="1">
    <location>
        <begin position="824"/>
        <end position="853"/>
    </location>
</feature>
<feature type="compositionally biased region" description="Polar residues" evidence="1">
    <location>
        <begin position="912"/>
        <end position="926"/>
    </location>
</feature>
<feature type="compositionally biased region" description="Polar residues" evidence="1">
    <location>
        <begin position="830"/>
        <end position="846"/>
    </location>
</feature>
<dbReference type="SMART" id="SM00327">
    <property type="entry name" value="VWA"/>
    <property type="match status" value="1"/>
</dbReference>
<dbReference type="Pfam" id="PF13768">
    <property type="entry name" value="VWA_3"/>
    <property type="match status" value="1"/>
</dbReference>
<evidence type="ECO:0000259" key="3">
    <source>
        <dbReference type="PROSITE" id="PS51468"/>
    </source>
</evidence>
<dbReference type="STRING" id="933852.A0A0C3BAH0"/>
<dbReference type="Proteomes" id="UP000054097">
    <property type="component" value="Unassembled WGS sequence"/>
</dbReference>
<feature type="domain" description="VIT" evidence="3">
    <location>
        <begin position="5"/>
        <end position="134"/>
    </location>
</feature>
<accession>A0A0C3BAH0</accession>
<evidence type="ECO:0000259" key="2">
    <source>
        <dbReference type="PROSITE" id="PS50234"/>
    </source>
</evidence>
<sequence length="1048" mass="114055">MHSFAGLMPMGIPTFRTEYPLVSSRCHYKVLDVYTIAEVVQEYHANSPHNRDIEYVFPLPPSAAVCSFKAILDNVKVIKGIVKEREEAKHEYYHAVAQGKTAGLLQQEHADVFRVSLGNVKPKQTIKVYISFVSIVPHDGNSPESLRITMPVAIAPRYGVAPTLIPWLSNTGGNRFELTVAVQMSKPITSVSSPSHLIRVTLGSTRKRQGDHDPAKAFVNFGDSAFLDKDIILVVSAQDLDVPRCTVERWLQEDGAQETTDAYALTMVPKFDLPTLPKQEYIFLIDRSGSMQGERIASVKTALQIMLRSLPSDNTLFNLVSFGSHHNSLWFASEKYTEESMAQASRHVDTISATYGGTELRSALKYAFNQRSSVKSPMSDEGGCPASVFILTDGEAWDLNGVVDVVQEHAIVAKQRGDLLRTFVLGVGNQVSTAMCEGIARAGSGIAVFVAAGEQMDTKLMSLLRAARGGVIEDLTIDWGAPLESIDVKEKDGFGMVSKLSEKEHMAPQAGSQAESLSYALPPLGLFDKESSLADNVALGPKKAILTLPPPPIIQQAPKSDKLPIPLYPGFRCSIFAIIKQPATPGPFSRTIKITGKVLGRSVEFVTPVVPISISHEEISEQVGGIKLLHTLAAEALIQIYEDMKGSPESRAQIERLGTRYSLASSVTSFVAIEQIVNGEARPTLLQRLTGQRDTSQASGLPSPNIPMRYTDSRDSNTPSYPAGRYKSSAATPLGSAVVYAPPVTTSASVNYSTNAAPIINLNYYGGEAYSTTRSPTSQQRAARARHNNFTETYDPTIEYYDPTIEDSDPTGYVGQEEYSVQRRYHHQARPTQPTVVAPQGDSSPAATKARSASIIGDAAPRVFRSLSGLFSSRKRKNKASISSDISESVKGPPPPSTPSASTASRPTTSTFRQDSPISELQQGSLVSELPPILPPTLETIARAQKFDGSFPNDFAFIRSMFGTRSIPAVPQDLELTKAYLNRKADVWATILVLAYLRHALNNQQSSWEMMAAKATRFVQNSLLSGDTNPADLCSALIDRVEKVLQGN</sequence>
<feature type="compositionally biased region" description="Low complexity" evidence="1">
    <location>
        <begin position="899"/>
        <end position="911"/>
    </location>
</feature>
<dbReference type="OrthoDB" id="1729737at2759"/>
<dbReference type="Pfam" id="PF08487">
    <property type="entry name" value="VIT"/>
    <property type="match status" value="1"/>
</dbReference>
<keyword evidence="5" id="KW-1185">Reference proteome</keyword>
<evidence type="ECO:0000313" key="5">
    <source>
        <dbReference type="Proteomes" id="UP000054097"/>
    </source>
</evidence>
<evidence type="ECO:0000256" key="1">
    <source>
        <dbReference type="SAM" id="MobiDB-lite"/>
    </source>
</evidence>
<dbReference type="AlphaFoldDB" id="A0A0C3BAH0"/>
<dbReference type="HOGENOM" id="CLU_003826_0_1_1"/>
<feature type="domain" description="VWFA" evidence="2">
    <location>
        <begin position="280"/>
        <end position="475"/>
    </location>
</feature>
<dbReference type="SUPFAM" id="SSF53300">
    <property type="entry name" value="vWA-like"/>
    <property type="match status" value="1"/>
</dbReference>
<name>A0A0C3BAH0_SERVB</name>
<gene>
    <name evidence="4" type="ORF">M408DRAFT_308375</name>
</gene>
<feature type="compositionally biased region" description="Polar residues" evidence="1">
    <location>
        <begin position="690"/>
        <end position="702"/>
    </location>
</feature>
<evidence type="ECO:0008006" key="6">
    <source>
        <dbReference type="Google" id="ProtNLM"/>
    </source>
</evidence>
<proteinExistence type="predicted"/>
<dbReference type="PROSITE" id="PS50234">
    <property type="entry name" value="VWFA"/>
    <property type="match status" value="1"/>
</dbReference>